<proteinExistence type="predicted"/>
<gene>
    <name evidence="2" type="ORF">LY90DRAFT_673380</name>
</gene>
<evidence type="ECO:0000313" key="3">
    <source>
        <dbReference type="Proteomes" id="UP000193920"/>
    </source>
</evidence>
<evidence type="ECO:0000256" key="1">
    <source>
        <dbReference type="SAM" id="MobiDB-lite"/>
    </source>
</evidence>
<feature type="non-terminal residue" evidence="2">
    <location>
        <position position="274"/>
    </location>
</feature>
<feature type="region of interest" description="Disordered" evidence="1">
    <location>
        <begin position="205"/>
        <end position="274"/>
    </location>
</feature>
<organism evidence="2 3">
    <name type="scientific">Neocallimastix californiae</name>
    <dbReference type="NCBI Taxonomy" id="1754190"/>
    <lineage>
        <taxon>Eukaryota</taxon>
        <taxon>Fungi</taxon>
        <taxon>Fungi incertae sedis</taxon>
        <taxon>Chytridiomycota</taxon>
        <taxon>Chytridiomycota incertae sedis</taxon>
        <taxon>Neocallimastigomycetes</taxon>
        <taxon>Neocallimastigales</taxon>
        <taxon>Neocallimastigaceae</taxon>
        <taxon>Neocallimastix</taxon>
    </lineage>
</organism>
<keyword evidence="3" id="KW-1185">Reference proteome</keyword>
<feature type="compositionally biased region" description="Acidic residues" evidence="1">
    <location>
        <begin position="1"/>
        <end position="15"/>
    </location>
</feature>
<evidence type="ECO:0000313" key="2">
    <source>
        <dbReference type="EMBL" id="ORY33674.1"/>
    </source>
</evidence>
<reference evidence="2 3" key="1">
    <citation type="submission" date="2016-08" db="EMBL/GenBank/DDBJ databases">
        <title>A Parts List for Fungal Cellulosomes Revealed by Comparative Genomics.</title>
        <authorList>
            <consortium name="DOE Joint Genome Institute"/>
            <person name="Haitjema C.H."/>
            <person name="Gilmore S.P."/>
            <person name="Henske J.K."/>
            <person name="Solomon K.V."/>
            <person name="De Groot R."/>
            <person name="Kuo A."/>
            <person name="Mondo S.J."/>
            <person name="Salamov A.A."/>
            <person name="Labutti K."/>
            <person name="Zhao Z."/>
            <person name="Chiniquy J."/>
            <person name="Barry K."/>
            <person name="Brewer H.M."/>
            <person name="Purvine S.O."/>
            <person name="Wright A.T."/>
            <person name="Boxma B."/>
            <person name="Van Alen T."/>
            <person name="Hackstein J.H."/>
            <person name="Baker S.E."/>
            <person name="Grigoriev I.V."/>
            <person name="O'Malley M.A."/>
        </authorList>
    </citation>
    <scope>NUCLEOTIDE SEQUENCE [LARGE SCALE GENOMIC DNA]</scope>
    <source>
        <strain evidence="2 3">G1</strain>
    </source>
</reference>
<dbReference type="AlphaFoldDB" id="A0A1Y2BFT1"/>
<feature type="compositionally biased region" description="Polar residues" evidence="1">
    <location>
        <begin position="256"/>
        <end position="268"/>
    </location>
</feature>
<sequence>MSENSFDDDDFDDILGSDIDGFISKDDKKNDLGELNHNEKKEENNLFGGDSNDYDPSKILNSLNSFNDDDFKYRSNKPDKIETIKQSEKPLWSFDNNNNNNDDDNNNEKPLDTESNSNGNNFKDFIFNHSSESKSPKLDNHEPFSILNNNSNKNIIPSTNAINSNNNNIKKENTGFHSPFKDDDSLSGMSLLNDNDDDDILASLGFGTKKTKNPKTDEKSNLPFLSKSNEKKTTSYPFNSLNNNDSNDSNDIGNDKMNSLFNQSSNKTKQNEDM</sequence>
<feature type="region of interest" description="Disordered" evidence="1">
    <location>
        <begin position="1"/>
        <end position="181"/>
    </location>
</feature>
<feature type="compositionally biased region" description="Basic and acidic residues" evidence="1">
    <location>
        <begin position="69"/>
        <end position="88"/>
    </location>
</feature>
<dbReference type="Proteomes" id="UP000193920">
    <property type="component" value="Unassembled WGS sequence"/>
</dbReference>
<feature type="compositionally biased region" description="Low complexity" evidence="1">
    <location>
        <begin position="239"/>
        <end position="251"/>
    </location>
</feature>
<accession>A0A1Y2BFT1</accession>
<feature type="compositionally biased region" description="Basic and acidic residues" evidence="1">
    <location>
        <begin position="169"/>
        <end position="181"/>
    </location>
</feature>
<name>A0A1Y2BFT1_9FUNG</name>
<feature type="compositionally biased region" description="Basic and acidic residues" evidence="1">
    <location>
        <begin position="131"/>
        <end position="142"/>
    </location>
</feature>
<feature type="compositionally biased region" description="Basic and acidic residues" evidence="1">
    <location>
        <begin position="23"/>
        <end position="44"/>
    </location>
</feature>
<dbReference type="OrthoDB" id="10674443at2759"/>
<feature type="compositionally biased region" description="Low complexity" evidence="1">
    <location>
        <begin position="145"/>
        <end position="168"/>
    </location>
</feature>
<comment type="caution">
    <text evidence="2">The sequence shown here is derived from an EMBL/GenBank/DDBJ whole genome shotgun (WGS) entry which is preliminary data.</text>
</comment>
<protein>
    <submittedName>
        <fullName evidence="2">Uncharacterized protein</fullName>
    </submittedName>
</protein>
<dbReference type="EMBL" id="MCOG01000159">
    <property type="protein sequence ID" value="ORY33674.1"/>
    <property type="molecule type" value="Genomic_DNA"/>
</dbReference>